<feature type="region of interest" description="Disordered" evidence="5">
    <location>
        <begin position="139"/>
        <end position="164"/>
    </location>
</feature>
<dbReference type="Gene3D" id="1.25.10.10">
    <property type="entry name" value="Leucine-rich Repeat Variant"/>
    <property type="match status" value="1"/>
</dbReference>
<evidence type="ECO:0000313" key="7">
    <source>
        <dbReference type="Proteomes" id="UP001623330"/>
    </source>
</evidence>
<evidence type="ECO:0000313" key="6">
    <source>
        <dbReference type="EMBL" id="KAL3232428.1"/>
    </source>
</evidence>
<reference evidence="6 7" key="1">
    <citation type="submission" date="2024-05" db="EMBL/GenBank/DDBJ databases">
        <title>Long read based assembly of the Candida bracarensis genome reveals expanded adhesin content.</title>
        <authorList>
            <person name="Marcet-Houben M."/>
            <person name="Ksiezopolska E."/>
            <person name="Gabaldon T."/>
        </authorList>
    </citation>
    <scope>NUCLEOTIDE SEQUENCE [LARGE SCALE GENOMIC DNA]</scope>
    <source>
        <strain evidence="6 7">CBM6</strain>
    </source>
</reference>
<evidence type="ECO:0000256" key="3">
    <source>
        <dbReference type="ARBA" id="ARBA00022776"/>
    </source>
</evidence>
<dbReference type="InterPro" id="IPR024990">
    <property type="entry name" value="Apc1"/>
</dbReference>
<organism evidence="6 7">
    <name type="scientific">Nakaseomyces bracarensis</name>
    <dbReference type="NCBI Taxonomy" id="273131"/>
    <lineage>
        <taxon>Eukaryota</taxon>
        <taxon>Fungi</taxon>
        <taxon>Dikarya</taxon>
        <taxon>Ascomycota</taxon>
        <taxon>Saccharomycotina</taxon>
        <taxon>Saccharomycetes</taxon>
        <taxon>Saccharomycetales</taxon>
        <taxon>Saccharomycetaceae</taxon>
        <taxon>Nakaseomyces</taxon>
    </lineage>
</organism>
<comment type="caution">
    <text evidence="6">The sequence shown here is derived from an EMBL/GenBank/DDBJ whole genome shotgun (WGS) entry which is preliminary data.</text>
</comment>
<dbReference type="EMBL" id="JBEVYD010000005">
    <property type="protein sequence ID" value="KAL3232428.1"/>
    <property type="molecule type" value="Genomic_DNA"/>
</dbReference>
<protein>
    <submittedName>
        <fullName evidence="6">Anaphase-promoting complex subunit 1</fullName>
    </submittedName>
</protein>
<evidence type="ECO:0000256" key="1">
    <source>
        <dbReference type="ARBA" id="ARBA00010547"/>
    </source>
</evidence>
<dbReference type="PANTHER" id="PTHR12827">
    <property type="entry name" value="MEIOTIC CHECKPOINT REGULATOR TSG24 FAMILY MEMBER"/>
    <property type="match status" value="1"/>
</dbReference>
<name>A0ABR4NUS3_9SACH</name>
<accession>A0ABR4NUS3</accession>
<dbReference type="PANTHER" id="PTHR12827:SF3">
    <property type="entry name" value="ANAPHASE-PROMOTING COMPLEX SUBUNIT 1"/>
    <property type="match status" value="1"/>
</dbReference>
<keyword evidence="7" id="KW-1185">Reference proteome</keyword>
<feature type="region of interest" description="Disordered" evidence="5">
    <location>
        <begin position="239"/>
        <end position="267"/>
    </location>
</feature>
<evidence type="ECO:0000256" key="4">
    <source>
        <dbReference type="ARBA" id="ARBA00023306"/>
    </source>
</evidence>
<keyword evidence="4" id="KW-0131">Cell cycle</keyword>
<dbReference type="InterPro" id="IPR011989">
    <property type="entry name" value="ARM-like"/>
</dbReference>
<comment type="similarity">
    <text evidence="1">Belongs to the APC1 family.</text>
</comment>
<dbReference type="Proteomes" id="UP001623330">
    <property type="component" value="Unassembled WGS sequence"/>
</dbReference>
<keyword evidence="3" id="KW-0498">Mitosis</keyword>
<gene>
    <name evidence="6" type="ORF">RNJ44_04344</name>
</gene>
<sequence length="1843" mass="208616">MEEYWKYKRCIECRDEVGDLWVSETRDVVEWVVGGECVRKFVFKGKGAVVRAGFTTFEHMTCTALVIVLRDLAHVYLLAARETADNEGKYHNGGGIMTTGESTTVCFPFPVKDAFMYRNGVILERDRLFDLSEDGSSVGYSNRKGSASKDNSNDNQIENEKHDDNLDNIHDYKTKIINSNGMGLDVESLMKQKYITLSDPMAPFGTLVFANEEEVGVAIMGSKRKMLWDQDEKDSYETQNSTGLFVKKKRRTESPLDLTAQTRSPQKRKQFLGHDGLKMVLFPADENHNITVLFDPHKFNLQFYYTRIMDNKSKAERNLLRNKGIAGAGHFAKKWEADDANNSNNANITNNNYSSNNNGLLVPTLNIQGKRHLSNASTESRLPSINSGNHNFHLRKSSHFNRRIPSIMTPVAEMALRSPATNLFEQDMGLNPNSSGINSKRSASATLDRMGSTHNDLIQVNLNGGLRIPSTNTTTNINDIVENYPKDAILTKISTIDLPSSLRPKDPNVNNIKCFPVRYHDSEGVIIVDATKHYCKLWTIELIPEILNSRVFQLSGDSPQNMIQLRNLSQINWEETFDVIPIDEENNNLCFRGCVALLCHGFVRMVNPFLDLYSPSLSRYSEISSAMKVSSTISNTFSEDFYFAISKCLPSIQSNMMAHIFKSLSLICPAKFFQVFVFQWYFVLGKIAKCSQNHIDCENQAFENVLISLIKTPDYPQCMKQLIDIRLKETLYIMEVENILPKIVMGLHLLREEYLLDVYRKKDIEKLGFLVKFLTTILRWPKAWSQYYADYELNGEHLSYIHKFSSLNNENYVKPLDEPTSILKSLSSLSCEDSRAIVPFIEFSRLVEMDSNVDIEITPRTYKITRLYEILNTGELTHTQLLKILTEFKITRKELESFPPGILLPLKKALNEIENSFSQIDPTIDVDIISREDISRYIKILNGDKKNYSTSATKKSINDNLGNDKPTTSKTILSILSEVILSAGYAANEKSSILGNPEQHEDMDEGNSLKKNSELIFSEDKRFNEVLSLLSFSKVQNVPFVTRETEYTKILTQKKRFAEIFALRSCAQGIGWGAVVYSTEKPLSTQKWYINDINFCTSFPDKTKIKVEKEQINKEFLEWGKFHSGVSSGLKISKKTKGISGSWIAFNKPKEVNASHAGFLLGLGLNGHLKNLEEWHIYNYLSLKSTYIGIGLLLGMSSSMKGSMDLTLTKILSIHVAALLPKGANDLNIDIKVQTAGLVSLGQLFLRSRHKKMTSLLIDQLSSLVSINEELVADEGYRMAAGIAIGLINLGAGPTLTEHEKHESPVEIDEYDSDTNFVLPEDSDANSYELISNKLLEFICDYHDAEMDWLPQNSQIGACLAITLMFLKSGNKKIAEQVAVSTEDIRGQSNCRPELIMYKEFAYHMIMWDTIQDSTEFLMRGIHFEASGEMTSDKLPIYYAIAGRVLSLGIKFASTGRKSLKKMFLTLIDKLVRFYQYPGKNTVDFKLVILSVNVLINTLLVSTSMVMCATGDLDVFRRLRYFHEVVTGKDSCQYDYVFKSDGFDDKSYNRDNETENPVGNGLGIIDPAIDQEPGADDLGLPSENHNDSENQYSKFIATSLSMGFLFLGSGQYALKNNELESLAYLIISVLPTFLPPYPLQELKHFWSLAVEPRCLLVRDALTNEPVLDLEIVLTSKDPYTTNLDTETLRTPCLLPDISRIKSISVISSEYFPLELVFTDEFPASKYFINGTILYVQPRNHAVNLPNSGFYHGSYASTDVEFLLKKKISSNTEESSKKSFSCKLLGRLDLDKNYLNETRNEFENVSHGWETMNDNLSLIYKSRIQPADIDDELSVWWSLQDAQK</sequence>
<proteinExistence type="inferred from homology"/>
<feature type="compositionally biased region" description="Polar residues" evidence="5">
    <location>
        <begin position="139"/>
        <end position="156"/>
    </location>
</feature>
<keyword evidence="2" id="KW-0132">Cell division</keyword>
<evidence type="ECO:0000256" key="5">
    <source>
        <dbReference type="SAM" id="MobiDB-lite"/>
    </source>
</evidence>
<evidence type="ECO:0000256" key="2">
    <source>
        <dbReference type="ARBA" id="ARBA00022618"/>
    </source>
</evidence>